<dbReference type="EMBL" id="KN822076">
    <property type="protein sequence ID" value="KIM59229.1"/>
    <property type="molecule type" value="Genomic_DNA"/>
</dbReference>
<keyword evidence="3" id="KW-1185">Reference proteome</keyword>
<proteinExistence type="predicted"/>
<accession>A0A0C3DSP7</accession>
<dbReference type="AlphaFoldDB" id="A0A0C3DSP7"/>
<feature type="compositionally biased region" description="Polar residues" evidence="1">
    <location>
        <begin position="113"/>
        <end position="123"/>
    </location>
</feature>
<organism evidence="2 3">
    <name type="scientific">Scleroderma citrinum Foug A</name>
    <dbReference type="NCBI Taxonomy" id="1036808"/>
    <lineage>
        <taxon>Eukaryota</taxon>
        <taxon>Fungi</taxon>
        <taxon>Dikarya</taxon>
        <taxon>Basidiomycota</taxon>
        <taxon>Agaricomycotina</taxon>
        <taxon>Agaricomycetes</taxon>
        <taxon>Agaricomycetidae</taxon>
        <taxon>Boletales</taxon>
        <taxon>Sclerodermatineae</taxon>
        <taxon>Sclerodermataceae</taxon>
        <taxon>Scleroderma</taxon>
    </lineage>
</organism>
<dbReference type="STRING" id="1036808.A0A0C3DSP7"/>
<feature type="region of interest" description="Disordered" evidence="1">
    <location>
        <begin position="99"/>
        <end position="123"/>
    </location>
</feature>
<evidence type="ECO:0000313" key="2">
    <source>
        <dbReference type="EMBL" id="KIM59229.1"/>
    </source>
</evidence>
<reference evidence="3" key="2">
    <citation type="submission" date="2015-01" db="EMBL/GenBank/DDBJ databases">
        <title>Evolutionary Origins and Diversification of the Mycorrhizal Mutualists.</title>
        <authorList>
            <consortium name="DOE Joint Genome Institute"/>
            <consortium name="Mycorrhizal Genomics Consortium"/>
            <person name="Kohler A."/>
            <person name="Kuo A."/>
            <person name="Nagy L.G."/>
            <person name="Floudas D."/>
            <person name="Copeland A."/>
            <person name="Barry K.W."/>
            <person name="Cichocki N."/>
            <person name="Veneault-Fourrey C."/>
            <person name="LaButti K."/>
            <person name="Lindquist E.A."/>
            <person name="Lipzen A."/>
            <person name="Lundell T."/>
            <person name="Morin E."/>
            <person name="Murat C."/>
            <person name="Riley R."/>
            <person name="Ohm R."/>
            <person name="Sun H."/>
            <person name="Tunlid A."/>
            <person name="Henrissat B."/>
            <person name="Grigoriev I.V."/>
            <person name="Hibbett D.S."/>
            <person name="Martin F."/>
        </authorList>
    </citation>
    <scope>NUCLEOTIDE SEQUENCE [LARGE SCALE GENOMIC DNA]</scope>
    <source>
        <strain evidence="3">Foug A</strain>
    </source>
</reference>
<sequence length="123" mass="13717">MGPLLRIRLSFCCDLYMGKRTCKRYLIFRFYSLRISSSHPVPQDPYNPLHASDSHDSGRFPSLLVPIRLPIFAIVIWLIDILVRGLSITGSVGQKLSNSSEKVEEGAGIGMNGITSNGTRQEH</sequence>
<evidence type="ECO:0000256" key="1">
    <source>
        <dbReference type="SAM" id="MobiDB-lite"/>
    </source>
</evidence>
<gene>
    <name evidence="2" type="ORF">SCLCIDRAFT_1218030</name>
</gene>
<dbReference type="Proteomes" id="UP000053989">
    <property type="component" value="Unassembled WGS sequence"/>
</dbReference>
<dbReference type="OrthoDB" id="266518at2759"/>
<evidence type="ECO:0000313" key="3">
    <source>
        <dbReference type="Proteomes" id="UP000053989"/>
    </source>
</evidence>
<name>A0A0C3DSP7_9AGAM</name>
<reference evidence="2 3" key="1">
    <citation type="submission" date="2014-04" db="EMBL/GenBank/DDBJ databases">
        <authorList>
            <consortium name="DOE Joint Genome Institute"/>
            <person name="Kuo A."/>
            <person name="Kohler A."/>
            <person name="Nagy L.G."/>
            <person name="Floudas D."/>
            <person name="Copeland A."/>
            <person name="Barry K.W."/>
            <person name="Cichocki N."/>
            <person name="Veneault-Fourrey C."/>
            <person name="LaButti K."/>
            <person name="Lindquist E.A."/>
            <person name="Lipzen A."/>
            <person name="Lundell T."/>
            <person name="Morin E."/>
            <person name="Murat C."/>
            <person name="Sun H."/>
            <person name="Tunlid A."/>
            <person name="Henrissat B."/>
            <person name="Grigoriev I.V."/>
            <person name="Hibbett D.S."/>
            <person name="Martin F."/>
            <person name="Nordberg H.P."/>
            <person name="Cantor M.N."/>
            <person name="Hua S.X."/>
        </authorList>
    </citation>
    <scope>NUCLEOTIDE SEQUENCE [LARGE SCALE GENOMIC DNA]</scope>
    <source>
        <strain evidence="2 3">Foug A</strain>
    </source>
</reference>
<dbReference type="HOGENOM" id="CLU_2016579_0_0_1"/>
<protein>
    <submittedName>
        <fullName evidence="2">Uncharacterized protein</fullName>
    </submittedName>
</protein>
<dbReference type="InParanoid" id="A0A0C3DSP7"/>